<name>A0A8J2U4B7_9GAMM</name>
<dbReference type="GO" id="GO:0034338">
    <property type="term" value="F:short-chain carboxylesterase activity"/>
    <property type="evidence" value="ECO:0007669"/>
    <property type="project" value="TreeGrafter"/>
</dbReference>
<keyword evidence="2" id="KW-0719">Serine esterase</keyword>
<dbReference type="AlphaFoldDB" id="A0A8J2U4B7"/>
<feature type="active site" description="Charge relay system" evidence="4">
    <location>
        <position position="95"/>
    </location>
</feature>
<dbReference type="EMBL" id="BMDX01000005">
    <property type="protein sequence ID" value="GGA73686.1"/>
    <property type="molecule type" value="Genomic_DNA"/>
</dbReference>
<dbReference type="SUPFAM" id="SSF53474">
    <property type="entry name" value="alpha/beta-Hydrolases"/>
    <property type="match status" value="1"/>
</dbReference>
<evidence type="ECO:0000313" key="6">
    <source>
        <dbReference type="EMBL" id="GGA73686.1"/>
    </source>
</evidence>
<keyword evidence="3 6" id="KW-0378">Hydrolase</keyword>
<dbReference type="InterPro" id="IPR050960">
    <property type="entry name" value="AB_hydrolase_4_sf"/>
</dbReference>
<dbReference type="PANTHER" id="PTHR10794:SF94">
    <property type="entry name" value="ESTERASE YHET-RELATED"/>
    <property type="match status" value="1"/>
</dbReference>
<comment type="caution">
    <text evidence="6">The sequence shown here is derived from an EMBL/GenBank/DDBJ whole genome shotgun (WGS) entry which is preliminary data.</text>
</comment>
<evidence type="ECO:0000256" key="2">
    <source>
        <dbReference type="ARBA" id="ARBA00022487"/>
    </source>
</evidence>
<sequence length="279" mass="31444">MTIQWLQQPCQSHAGLVVLVHGLEGSAASDYILGMASALQQQRFAVAIFEFRGCGQAPNTKARAYHSGEITDLQQVLTWLKRQYPLLTIDAVGFSLGGNVLARYLGTHGDNSLIDHAVIISAPLDLAACATQMAHWSARIYQRHLLSSLINKTIAKRHRVDWQSYTLPSDTELLQMNTFWQFDDRVTAPLHGFSDANDYYQQCSGKRYLHRITRPTLIIHAADDPFMNSDVIPKLSELPSNIDYVLSQHGGHVGFIEGSWRKPVYWLEQTVPAWLSRRD</sequence>
<dbReference type="InterPro" id="IPR000073">
    <property type="entry name" value="AB_hydrolase_1"/>
</dbReference>
<dbReference type="GO" id="GO:0047372">
    <property type="term" value="F:monoacylglycerol lipase activity"/>
    <property type="evidence" value="ECO:0007669"/>
    <property type="project" value="TreeGrafter"/>
</dbReference>
<dbReference type="InterPro" id="IPR012020">
    <property type="entry name" value="ABHD4"/>
</dbReference>
<protein>
    <submittedName>
        <fullName evidence="6">Hydrolase</fullName>
    </submittedName>
</protein>
<dbReference type="PROSITE" id="PS01133">
    <property type="entry name" value="UPF0017"/>
    <property type="match status" value="1"/>
</dbReference>
<dbReference type="InterPro" id="IPR000952">
    <property type="entry name" value="AB_hydrolase_4_CS"/>
</dbReference>
<feature type="active site" description="Charge relay system" evidence="4">
    <location>
        <position position="224"/>
    </location>
</feature>
<keyword evidence="7" id="KW-1185">Reference proteome</keyword>
<dbReference type="Pfam" id="PF00561">
    <property type="entry name" value="Abhydrolase_1"/>
    <property type="match status" value="1"/>
</dbReference>
<gene>
    <name evidence="6" type="ORF">GCM10011369_14330</name>
</gene>
<proteinExistence type="inferred from homology"/>
<accession>A0A8J2U4B7</accession>
<organism evidence="6 7">
    <name type="scientific">Neiella marina</name>
    <dbReference type="NCBI Taxonomy" id="508461"/>
    <lineage>
        <taxon>Bacteria</taxon>
        <taxon>Pseudomonadati</taxon>
        <taxon>Pseudomonadota</taxon>
        <taxon>Gammaproteobacteria</taxon>
        <taxon>Alteromonadales</taxon>
        <taxon>Echinimonadaceae</taxon>
        <taxon>Neiella</taxon>
    </lineage>
</organism>
<evidence type="ECO:0000256" key="3">
    <source>
        <dbReference type="ARBA" id="ARBA00022801"/>
    </source>
</evidence>
<dbReference type="NCBIfam" id="NF008218">
    <property type="entry name" value="PRK10985.1"/>
    <property type="match status" value="1"/>
</dbReference>
<evidence type="ECO:0000256" key="1">
    <source>
        <dbReference type="ARBA" id="ARBA00010884"/>
    </source>
</evidence>
<dbReference type="Gene3D" id="3.40.50.1820">
    <property type="entry name" value="alpha/beta hydrolase"/>
    <property type="match status" value="1"/>
</dbReference>
<feature type="domain" description="AB hydrolase-1" evidence="5">
    <location>
        <begin position="16"/>
        <end position="258"/>
    </location>
</feature>
<dbReference type="InterPro" id="IPR029058">
    <property type="entry name" value="AB_hydrolase_fold"/>
</dbReference>
<comment type="similarity">
    <text evidence="1">Belongs to the AB hydrolase superfamily. AB hydrolase 4 family.</text>
</comment>
<evidence type="ECO:0000259" key="5">
    <source>
        <dbReference type="Pfam" id="PF00561"/>
    </source>
</evidence>
<evidence type="ECO:0000256" key="4">
    <source>
        <dbReference type="PIRSR" id="PIRSR005211-1"/>
    </source>
</evidence>
<dbReference type="PIRSF" id="PIRSF005211">
    <property type="entry name" value="Ab_hydro_YheT"/>
    <property type="match status" value="1"/>
</dbReference>
<reference evidence="7" key="1">
    <citation type="journal article" date="2019" name="Int. J. Syst. Evol. Microbiol.">
        <title>The Global Catalogue of Microorganisms (GCM) 10K type strain sequencing project: providing services to taxonomists for standard genome sequencing and annotation.</title>
        <authorList>
            <consortium name="The Broad Institute Genomics Platform"/>
            <consortium name="The Broad Institute Genome Sequencing Center for Infectious Disease"/>
            <person name="Wu L."/>
            <person name="Ma J."/>
        </authorList>
    </citation>
    <scope>NUCLEOTIDE SEQUENCE [LARGE SCALE GENOMIC DNA]</scope>
    <source>
        <strain evidence="7">CGMCC 1.10130</strain>
    </source>
</reference>
<evidence type="ECO:0000313" key="7">
    <source>
        <dbReference type="Proteomes" id="UP000619743"/>
    </source>
</evidence>
<dbReference type="Proteomes" id="UP000619743">
    <property type="component" value="Unassembled WGS sequence"/>
</dbReference>
<feature type="active site" description="Charge relay system" evidence="4">
    <location>
        <position position="252"/>
    </location>
</feature>
<dbReference type="PANTHER" id="PTHR10794">
    <property type="entry name" value="ABHYDROLASE DOMAIN-CONTAINING PROTEIN"/>
    <property type="match status" value="1"/>
</dbReference>